<dbReference type="AlphaFoldDB" id="A0A8A4TF95"/>
<evidence type="ECO:0008006" key="3">
    <source>
        <dbReference type="Google" id="ProtNLM"/>
    </source>
</evidence>
<name>A0A8A4TF95_SULCO</name>
<dbReference type="KEGG" id="scor:J3U87_20040"/>
<organism evidence="1 2">
    <name type="scientific">Sulfidibacter corallicola</name>
    <dbReference type="NCBI Taxonomy" id="2818388"/>
    <lineage>
        <taxon>Bacteria</taxon>
        <taxon>Pseudomonadati</taxon>
        <taxon>Acidobacteriota</taxon>
        <taxon>Holophagae</taxon>
        <taxon>Acanthopleuribacterales</taxon>
        <taxon>Acanthopleuribacteraceae</taxon>
        <taxon>Sulfidibacter</taxon>
    </lineage>
</organism>
<proteinExistence type="predicted"/>
<dbReference type="RefSeq" id="WP_237377549.1">
    <property type="nucleotide sequence ID" value="NZ_CP071793.1"/>
</dbReference>
<accession>A0A8A4TF95</accession>
<keyword evidence="2" id="KW-1185">Reference proteome</keyword>
<evidence type="ECO:0000313" key="1">
    <source>
        <dbReference type="EMBL" id="QTD47882.1"/>
    </source>
</evidence>
<sequence length="362" mass="41123">MNPFRTTATGLVWFGFSVAFPGLLQAQDLEIEEEMTVSRTVVNVRVVDNFGAPIPGLSKENFLLKIEGKEVPIIQVEYVDLNEVVPEVVPEIVPKEDPEADFEFIDEMGPRPGEPGYGKEKLNVVLIQGSINPERQYGLMRSHHFAKKVVSSLPPDSYTAVFSFHTHLQFKCDFTRDKELLHDAVWEAVERDSEVVFQAANHPSVTAHFSEARGKEVANVEDAFLEIARVLRNFNGFKNLVYVGWGIGEWSPTTGMHYGFEYHRAVVELTRAKVSVFSLDLTMADYHSLAAGMMKLSGQTGGTYFSLYKFPDRAAKMVSRSMSAYYLITYEHPEVRKRRPKYKLYLVNTRGSMMVRDPYNRD</sequence>
<dbReference type="EMBL" id="CP071793">
    <property type="protein sequence ID" value="QTD47882.1"/>
    <property type="molecule type" value="Genomic_DNA"/>
</dbReference>
<gene>
    <name evidence="1" type="ORF">J3U87_20040</name>
</gene>
<reference evidence="1" key="1">
    <citation type="submission" date="2021-03" db="EMBL/GenBank/DDBJ databases">
        <title>Acanthopleuribacteraceae sp. M133.</title>
        <authorList>
            <person name="Wang G."/>
        </authorList>
    </citation>
    <scope>NUCLEOTIDE SEQUENCE</scope>
    <source>
        <strain evidence="1">M133</strain>
    </source>
</reference>
<evidence type="ECO:0000313" key="2">
    <source>
        <dbReference type="Proteomes" id="UP000663929"/>
    </source>
</evidence>
<dbReference type="Proteomes" id="UP000663929">
    <property type="component" value="Chromosome"/>
</dbReference>
<protein>
    <recommendedName>
        <fullName evidence="3">VWA domain-containing protein</fullName>
    </recommendedName>
</protein>